<accession>A0AA37NY25</accession>
<gene>
    <name evidence="1" type="ORF">ColSpa_03161</name>
</gene>
<proteinExistence type="predicted"/>
<dbReference type="EMBL" id="BQXU01000006">
    <property type="protein sequence ID" value="GKT42980.1"/>
    <property type="molecule type" value="Genomic_DNA"/>
</dbReference>
<name>A0AA37NY25_9PEZI</name>
<dbReference type="RefSeq" id="XP_049125330.1">
    <property type="nucleotide sequence ID" value="XM_049269373.1"/>
</dbReference>
<dbReference type="GeneID" id="73323963"/>
<dbReference type="Proteomes" id="UP001055115">
    <property type="component" value="Unassembled WGS sequence"/>
</dbReference>
<dbReference type="AlphaFoldDB" id="A0AA37NY25"/>
<keyword evidence="2" id="KW-1185">Reference proteome</keyword>
<protein>
    <submittedName>
        <fullName evidence="1">Uncharacterized protein</fullName>
    </submittedName>
</protein>
<organism evidence="1 2">
    <name type="scientific">Colletotrichum spaethianum</name>
    <dbReference type="NCBI Taxonomy" id="700344"/>
    <lineage>
        <taxon>Eukaryota</taxon>
        <taxon>Fungi</taxon>
        <taxon>Dikarya</taxon>
        <taxon>Ascomycota</taxon>
        <taxon>Pezizomycotina</taxon>
        <taxon>Sordariomycetes</taxon>
        <taxon>Hypocreomycetidae</taxon>
        <taxon>Glomerellales</taxon>
        <taxon>Glomerellaceae</taxon>
        <taxon>Colletotrichum</taxon>
        <taxon>Colletotrichum spaethianum species complex</taxon>
    </lineage>
</organism>
<evidence type="ECO:0000313" key="2">
    <source>
        <dbReference type="Proteomes" id="UP001055115"/>
    </source>
</evidence>
<evidence type="ECO:0000313" key="1">
    <source>
        <dbReference type="EMBL" id="GKT42980.1"/>
    </source>
</evidence>
<reference evidence="1 2" key="1">
    <citation type="submission" date="2022-03" db="EMBL/GenBank/DDBJ databases">
        <title>Genome data of Colletotrichum spp.</title>
        <authorList>
            <person name="Utami Y.D."/>
            <person name="Hiruma K."/>
        </authorList>
    </citation>
    <scope>NUCLEOTIDE SEQUENCE [LARGE SCALE GENOMIC DNA]</scope>
    <source>
        <strain evidence="1 2">MAFF 239500</strain>
    </source>
</reference>
<sequence length="81" mass="9342">MCLAGGRVWSHRQAFVGRSGRTHIWELRFSTQKFELRFSSKSGCAETEACERSDRWNGKGLRRLTSEIKFVFSAIEVQSSR</sequence>
<comment type="caution">
    <text evidence="1">The sequence shown here is derived from an EMBL/GenBank/DDBJ whole genome shotgun (WGS) entry which is preliminary data.</text>
</comment>